<organism evidence="2 4">
    <name type="scientific">Biomphalaria glabrata</name>
    <name type="common">Bloodfluke planorb</name>
    <name type="synonym">Freshwater snail</name>
    <dbReference type="NCBI Taxonomy" id="6526"/>
    <lineage>
        <taxon>Eukaryota</taxon>
        <taxon>Metazoa</taxon>
        <taxon>Spiralia</taxon>
        <taxon>Lophotrochozoa</taxon>
        <taxon>Mollusca</taxon>
        <taxon>Gastropoda</taxon>
        <taxon>Heterobranchia</taxon>
        <taxon>Euthyneura</taxon>
        <taxon>Panpulmonata</taxon>
        <taxon>Hygrophila</taxon>
        <taxon>Lymnaeoidea</taxon>
        <taxon>Planorbidae</taxon>
        <taxon>Biomphalaria</taxon>
    </lineage>
</organism>
<feature type="compositionally biased region" description="Basic and acidic residues" evidence="1">
    <location>
        <begin position="14"/>
        <end position="29"/>
    </location>
</feature>
<dbReference type="GeneID" id="106070318"/>
<dbReference type="SUPFAM" id="SSF50494">
    <property type="entry name" value="Trypsin-like serine proteases"/>
    <property type="match status" value="1"/>
</dbReference>
<dbReference type="OMA" id="ECKRSAN"/>
<sequence>MGSQMCKPLNNEKSAQDDTETRSTTETRRRQGVSHETQTPPLGESSRHKTCQKNPGHKGYIAAHKFKIKHLPKTHRDQDVLDVIIAASQLTVRVSVRAISPQRPEFWPGSNHCYPHYNEQKSLLRTGSGMVSEVYKYTDGYFERDRVQHHKRKQHCWCANCQRSNTPSSVWWEVFVDTAAHVVFDETEACETSLRLFYDTKDSPLYIINTAVIDFVNVQRDFCKLKCVTCDKYIGEQLERFFLNFDKVWKTVTNKYFDKRDVNRMTFIVSHPHGCPKQISLGEWQDKLQTGDFIKFCYTTPTCPGSSGATVQCIGYRWWGRWDQLVHSGNIDYNLNSSGAGEVW</sequence>
<name>A0A9W2YPF3_BIOGL</name>
<proteinExistence type="predicted"/>
<dbReference type="RefSeq" id="XP_055864657.1">
    <property type="nucleotide sequence ID" value="XM_056008682.1"/>
</dbReference>
<accession>A0A9W2YPF3</accession>
<keyword evidence="2" id="KW-1185">Reference proteome</keyword>
<dbReference type="RefSeq" id="XP_055864658.1">
    <property type="nucleotide sequence ID" value="XM_056008683.1"/>
</dbReference>
<protein>
    <submittedName>
        <fullName evidence="3 4">Uncharacterized protein LOC106070318</fullName>
    </submittedName>
</protein>
<dbReference type="InterPro" id="IPR009003">
    <property type="entry name" value="Peptidase_S1_PA"/>
</dbReference>
<gene>
    <name evidence="3 4" type="primary">LOC106070318</name>
</gene>
<evidence type="ECO:0000313" key="4">
    <source>
        <dbReference type="RefSeq" id="XP_055864658.1"/>
    </source>
</evidence>
<reference evidence="3 4" key="1">
    <citation type="submission" date="2025-04" db="UniProtKB">
        <authorList>
            <consortium name="RefSeq"/>
        </authorList>
    </citation>
    <scope>IDENTIFICATION</scope>
</reference>
<evidence type="ECO:0000313" key="2">
    <source>
        <dbReference type="Proteomes" id="UP001165740"/>
    </source>
</evidence>
<evidence type="ECO:0000313" key="3">
    <source>
        <dbReference type="RefSeq" id="XP_055864657.1"/>
    </source>
</evidence>
<feature type="region of interest" description="Disordered" evidence="1">
    <location>
        <begin position="1"/>
        <end position="57"/>
    </location>
</feature>
<dbReference type="Proteomes" id="UP001165740">
    <property type="component" value="Chromosome 13"/>
</dbReference>
<dbReference type="OrthoDB" id="6045352at2759"/>
<evidence type="ECO:0000256" key="1">
    <source>
        <dbReference type="SAM" id="MobiDB-lite"/>
    </source>
</evidence>
<dbReference type="AlphaFoldDB" id="A0A9W2YPF3"/>